<comment type="similarity">
    <text evidence="3">Belongs to the DegT/DnrJ/EryC1 family.</text>
</comment>
<feature type="active site" description="Proton acceptor" evidence="1">
    <location>
        <position position="198"/>
    </location>
</feature>
<dbReference type="EMBL" id="CP017269">
    <property type="protein sequence ID" value="AOT69334.1"/>
    <property type="molecule type" value="Genomic_DNA"/>
</dbReference>
<dbReference type="GO" id="GO:0030170">
    <property type="term" value="F:pyridoxal phosphate binding"/>
    <property type="evidence" value="ECO:0007669"/>
    <property type="project" value="TreeGrafter"/>
</dbReference>
<reference evidence="4 5" key="1">
    <citation type="submission" date="2016-09" db="EMBL/GenBank/DDBJ databases">
        <title>Genomic analysis reveals versatility of anaerobic energy metabolism of Geosporobacter ferrireducens IRF9 of phylum Firmicutes.</title>
        <authorList>
            <person name="Kim S.-J."/>
        </authorList>
    </citation>
    <scope>NUCLEOTIDE SEQUENCE [LARGE SCALE GENOMIC DNA]</scope>
    <source>
        <strain evidence="4 5">IRF9</strain>
    </source>
</reference>
<dbReference type="GO" id="GO:0008483">
    <property type="term" value="F:transaminase activity"/>
    <property type="evidence" value="ECO:0007669"/>
    <property type="project" value="TreeGrafter"/>
</dbReference>
<dbReference type="InterPro" id="IPR015424">
    <property type="entry name" value="PyrdxlP-dep_Trfase"/>
</dbReference>
<evidence type="ECO:0000313" key="4">
    <source>
        <dbReference type="EMBL" id="AOT69334.1"/>
    </source>
</evidence>
<dbReference type="NCBIfam" id="TIGR03588">
    <property type="entry name" value="PseC"/>
    <property type="match status" value="1"/>
</dbReference>
<dbReference type="SUPFAM" id="SSF53383">
    <property type="entry name" value="PLP-dependent transferases"/>
    <property type="match status" value="1"/>
</dbReference>
<evidence type="ECO:0000256" key="3">
    <source>
        <dbReference type="RuleBase" id="RU004508"/>
    </source>
</evidence>
<dbReference type="PIRSF" id="PIRSF000390">
    <property type="entry name" value="PLP_StrS"/>
    <property type="match status" value="1"/>
</dbReference>
<dbReference type="AlphaFoldDB" id="A0A1D8GEK4"/>
<accession>A0A1D8GEK4</accession>
<dbReference type="Gene3D" id="3.90.1150.10">
    <property type="entry name" value="Aspartate Aminotransferase, domain 1"/>
    <property type="match status" value="1"/>
</dbReference>
<gene>
    <name evidence="4" type="ORF">Gferi_06960</name>
</gene>
<organism evidence="4 5">
    <name type="scientific">Geosporobacter ferrireducens</name>
    <dbReference type="NCBI Taxonomy" id="1424294"/>
    <lineage>
        <taxon>Bacteria</taxon>
        <taxon>Bacillati</taxon>
        <taxon>Bacillota</taxon>
        <taxon>Clostridia</taxon>
        <taxon>Peptostreptococcales</taxon>
        <taxon>Thermotaleaceae</taxon>
        <taxon>Geosporobacter</taxon>
    </lineage>
</organism>
<feature type="modified residue" description="N6-(pyridoxal phosphate)lysine" evidence="2">
    <location>
        <position position="198"/>
    </location>
</feature>
<dbReference type="InterPro" id="IPR020026">
    <property type="entry name" value="PseC"/>
</dbReference>
<dbReference type="Pfam" id="PF01041">
    <property type="entry name" value="DegT_DnrJ_EryC1"/>
    <property type="match status" value="1"/>
</dbReference>
<dbReference type="Proteomes" id="UP000095743">
    <property type="component" value="Chromosome"/>
</dbReference>
<dbReference type="InterPro" id="IPR000653">
    <property type="entry name" value="DegT/StrS_aminotransferase"/>
</dbReference>
<dbReference type="InterPro" id="IPR015421">
    <property type="entry name" value="PyrdxlP-dep_Trfase_major"/>
</dbReference>
<evidence type="ECO:0000313" key="5">
    <source>
        <dbReference type="Proteomes" id="UP000095743"/>
    </source>
</evidence>
<dbReference type="PANTHER" id="PTHR30244:SF34">
    <property type="entry name" value="DTDP-4-AMINO-4,6-DIDEOXYGALACTOSE TRANSAMINASE"/>
    <property type="match status" value="1"/>
</dbReference>
<name>A0A1D8GEK4_9FIRM</name>
<dbReference type="OrthoDB" id="9810913at2"/>
<keyword evidence="2 3" id="KW-0663">Pyridoxal phosphate</keyword>
<sequence>MIMKDILAIHGGKPVRETYLPYGRQWIDEEDIKAVVDILKGDYLTTGPTIKAFEERIADYVHSKYAVAISNGTAALHAACFAAGIKEGDEVITTPMTFAASANCVLYQGATPIFADIDPKTYNLNVEAVERKITEKTKAIIPVDFTGQAVDLDKILKLAEKYGLIVIEDAAHALGTSYKGKKVGSISDMTTFSLHPVKHITTGEGGVITTNDETFYNQLRMFRTHGITRDARLLELKGQGAWYYEQLALGYNYRITDIQCALGMSQLGKLESFIQKRRDLVKQYHGSLASIDGIILPYESAFSDSSWHLYIVQLALEKFTVGRKEIFEALQAENIGVNVHYIPVYYHPYYQQLGYKKGLCPNAETLYENSITLPLFPMMEAQDVEDVVTAIKKVLNYYRKA</sequence>
<protein>
    <submittedName>
        <fullName evidence="4">UDP-4-amino-4, 6-dideoxy-N-acetyl-beta-L-altrosamine transaminase</fullName>
    </submittedName>
</protein>
<proteinExistence type="inferred from homology"/>
<keyword evidence="5" id="KW-1185">Reference proteome</keyword>
<dbReference type="InterPro" id="IPR015422">
    <property type="entry name" value="PyrdxlP-dep_Trfase_small"/>
</dbReference>
<dbReference type="GO" id="GO:0000271">
    <property type="term" value="P:polysaccharide biosynthetic process"/>
    <property type="evidence" value="ECO:0007669"/>
    <property type="project" value="TreeGrafter"/>
</dbReference>
<dbReference type="PANTHER" id="PTHR30244">
    <property type="entry name" value="TRANSAMINASE"/>
    <property type="match status" value="1"/>
</dbReference>
<evidence type="ECO:0000256" key="2">
    <source>
        <dbReference type="PIRSR" id="PIRSR000390-2"/>
    </source>
</evidence>
<dbReference type="CDD" id="cd00616">
    <property type="entry name" value="AHBA_syn"/>
    <property type="match status" value="1"/>
</dbReference>
<dbReference type="STRING" id="1424294.Gferi_06960"/>
<dbReference type="Gene3D" id="3.40.640.10">
    <property type="entry name" value="Type I PLP-dependent aspartate aminotransferase-like (Major domain)"/>
    <property type="match status" value="1"/>
</dbReference>
<evidence type="ECO:0000256" key="1">
    <source>
        <dbReference type="PIRSR" id="PIRSR000390-1"/>
    </source>
</evidence>
<dbReference type="KEGG" id="gfe:Gferi_06960"/>